<dbReference type="Gene3D" id="3.30.470.20">
    <property type="entry name" value="ATP-grasp fold, B domain"/>
    <property type="match status" value="1"/>
</dbReference>
<dbReference type="InterPro" id="IPR011761">
    <property type="entry name" value="ATP-grasp"/>
</dbReference>
<evidence type="ECO:0000256" key="3">
    <source>
        <dbReference type="PROSITE-ProRule" id="PRU00409"/>
    </source>
</evidence>
<dbReference type="SUPFAM" id="SSF56059">
    <property type="entry name" value="Glutathione synthetase ATP-binding domain-like"/>
    <property type="match status" value="1"/>
</dbReference>
<organism evidence="5">
    <name type="scientific">uncultured Thiotrichaceae bacterium</name>
    <dbReference type="NCBI Taxonomy" id="298394"/>
    <lineage>
        <taxon>Bacteria</taxon>
        <taxon>Pseudomonadati</taxon>
        <taxon>Pseudomonadota</taxon>
        <taxon>Gammaproteobacteria</taxon>
        <taxon>Thiotrichales</taxon>
        <taxon>Thiotrichaceae</taxon>
        <taxon>environmental samples</taxon>
    </lineage>
</organism>
<evidence type="ECO:0000256" key="2">
    <source>
        <dbReference type="ARBA" id="ARBA00022598"/>
    </source>
</evidence>
<comment type="similarity">
    <text evidence="1">Belongs to the D-alanine--D-alanine ligase family.</text>
</comment>
<gene>
    <name evidence="5" type="ORF">HELGO_WM6742</name>
</gene>
<feature type="domain" description="ATP-grasp" evidence="4">
    <location>
        <begin position="106"/>
        <end position="309"/>
    </location>
</feature>
<dbReference type="InterPro" id="IPR013815">
    <property type="entry name" value="ATP_grasp_subdomain_1"/>
</dbReference>
<name>A0A6S6TWY6_9GAMM</name>
<dbReference type="GO" id="GO:0008716">
    <property type="term" value="F:D-alanine-D-alanine ligase activity"/>
    <property type="evidence" value="ECO:0007669"/>
    <property type="project" value="UniProtKB-EC"/>
</dbReference>
<dbReference type="EC" id="6.3.2.4" evidence="5"/>
<dbReference type="GO" id="GO:0005524">
    <property type="term" value="F:ATP binding"/>
    <property type="evidence" value="ECO:0007669"/>
    <property type="project" value="UniProtKB-UniRule"/>
</dbReference>
<keyword evidence="2 5" id="KW-0436">Ligase</keyword>
<dbReference type="PANTHER" id="PTHR23132">
    <property type="entry name" value="D-ALANINE--D-ALANINE LIGASE"/>
    <property type="match status" value="1"/>
</dbReference>
<dbReference type="PANTHER" id="PTHR23132:SF23">
    <property type="entry name" value="D-ALANINE--D-ALANINE LIGASE B"/>
    <property type="match status" value="1"/>
</dbReference>
<evidence type="ECO:0000259" key="4">
    <source>
        <dbReference type="PROSITE" id="PS50975"/>
    </source>
</evidence>
<dbReference type="Pfam" id="PF07478">
    <property type="entry name" value="Dala_Dala_lig_C"/>
    <property type="match status" value="1"/>
</dbReference>
<dbReference type="PROSITE" id="PS50975">
    <property type="entry name" value="ATP_GRASP"/>
    <property type="match status" value="1"/>
</dbReference>
<reference evidence="5" key="1">
    <citation type="submission" date="2020-01" db="EMBL/GenBank/DDBJ databases">
        <authorList>
            <person name="Meier V. D."/>
            <person name="Meier V D."/>
        </authorList>
    </citation>
    <scope>NUCLEOTIDE SEQUENCE</scope>
    <source>
        <strain evidence="5">HLG_WM_MAG_07</strain>
    </source>
</reference>
<dbReference type="GO" id="GO:0046872">
    <property type="term" value="F:metal ion binding"/>
    <property type="evidence" value="ECO:0007669"/>
    <property type="project" value="InterPro"/>
</dbReference>
<dbReference type="AlphaFoldDB" id="A0A6S6TWY6"/>
<keyword evidence="3" id="KW-0067">ATP-binding</keyword>
<protein>
    <submittedName>
        <fullName evidence="5">D-alanine--D-alanine ligase (EC)</fullName>
        <ecNumber evidence="5">6.3.2.4</ecNumber>
    </submittedName>
</protein>
<evidence type="ECO:0000256" key="1">
    <source>
        <dbReference type="ARBA" id="ARBA00010871"/>
    </source>
</evidence>
<dbReference type="Gene3D" id="3.30.1490.20">
    <property type="entry name" value="ATP-grasp fold, A domain"/>
    <property type="match status" value="1"/>
</dbReference>
<evidence type="ECO:0000313" key="5">
    <source>
        <dbReference type="EMBL" id="CAA6823915.1"/>
    </source>
</evidence>
<sequence>MNIEIITTPNDTLKESGFGSLNACNSVLNAIKALHYSVRLNVCTTEENLAEIVKRRPDLVILAVKYIPVKEADDIWLSDYFSQHKINYTGSKREVLRFDSNKVLAKTHLINKGIKTANYFIAAPGQFKKESDLPVVFPLFLKPLDAANGNGIDDLSFVTHFKDYESKVASLYAAFDQPTLVEEYLDGREFTVAIIRTANKRLSVSAVEVIPPTSAHGLRILGAQTKKDDSEKLIKIVDHEVKNKVATLAIAAFNALGVRDYGRVDIKTNNHGECFFMEVNLVPGMTKGSSYFPEACEIAHKFTYEKVIELLISGGIARAATTTPPHTQRGYNKSLATAI</sequence>
<dbReference type="InterPro" id="IPR011095">
    <property type="entry name" value="Dala_Dala_lig_C"/>
</dbReference>
<proteinExistence type="inferred from homology"/>
<keyword evidence="3" id="KW-0547">Nucleotide-binding</keyword>
<dbReference type="EMBL" id="CACVAY010000117">
    <property type="protein sequence ID" value="CAA6823915.1"/>
    <property type="molecule type" value="Genomic_DNA"/>
</dbReference>
<accession>A0A6S6TWY6</accession>